<evidence type="ECO:0000256" key="1">
    <source>
        <dbReference type="SAM" id="MobiDB-lite"/>
    </source>
</evidence>
<evidence type="ECO:0000313" key="2">
    <source>
        <dbReference type="EMBL" id="KOX70814.1"/>
    </source>
</evidence>
<feature type="region of interest" description="Disordered" evidence="1">
    <location>
        <begin position="113"/>
        <end position="139"/>
    </location>
</feature>
<accession>A0A0N0BDZ1</accession>
<proteinExistence type="predicted"/>
<sequence length="290" mass="32621">MKLKIFCQKKRQKQISHFVIFAVGFGLKTPSRTNSFDLLSSSAFHFYIYLILHFGEANRRRDFFYQDKNGPARVRDGEEIPHVDPPSNRSEEDARRPEARICSNAGNKIDLSTAKRKNKREGAPVDDVQDEKGEREEESGDLVDVNGCCSALAASVVLHGRRSDGASAPLGLVPHWCLLGRNTFNKKPPSFSGITIVIGIATIFKYKFIYSRVKIKNAITKQDLQLRQYCFPIMLPLSTILLPIQFSKAFNGGLKNYGGISDLGLFTKEVLLMTQEYCKQHSFSSPLAMH</sequence>
<gene>
    <name evidence="2" type="ORF">WN51_02238</name>
</gene>
<reference evidence="2 3" key="1">
    <citation type="submission" date="2015-07" db="EMBL/GenBank/DDBJ databases">
        <title>The genome of Melipona quadrifasciata.</title>
        <authorList>
            <person name="Pan H."/>
            <person name="Kapheim K."/>
        </authorList>
    </citation>
    <scope>NUCLEOTIDE SEQUENCE [LARGE SCALE GENOMIC DNA]</scope>
    <source>
        <strain evidence="2">0111107301</strain>
        <tissue evidence="2">Whole body</tissue>
    </source>
</reference>
<dbReference type="AlphaFoldDB" id="A0A0N0BDZ1"/>
<name>A0A0N0BDZ1_9HYME</name>
<keyword evidence="3" id="KW-1185">Reference proteome</keyword>
<dbReference type="EMBL" id="KQ435851">
    <property type="protein sequence ID" value="KOX70814.1"/>
    <property type="molecule type" value="Genomic_DNA"/>
</dbReference>
<feature type="region of interest" description="Disordered" evidence="1">
    <location>
        <begin position="74"/>
        <end position="99"/>
    </location>
</feature>
<protein>
    <submittedName>
        <fullName evidence="2">Uncharacterized protein</fullName>
    </submittedName>
</protein>
<dbReference type="Proteomes" id="UP000053105">
    <property type="component" value="Unassembled WGS sequence"/>
</dbReference>
<organism evidence="2 3">
    <name type="scientific">Melipona quadrifasciata</name>
    <dbReference type="NCBI Taxonomy" id="166423"/>
    <lineage>
        <taxon>Eukaryota</taxon>
        <taxon>Metazoa</taxon>
        <taxon>Ecdysozoa</taxon>
        <taxon>Arthropoda</taxon>
        <taxon>Hexapoda</taxon>
        <taxon>Insecta</taxon>
        <taxon>Pterygota</taxon>
        <taxon>Neoptera</taxon>
        <taxon>Endopterygota</taxon>
        <taxon>Hymenoptera</taxon>
        <taxon>Apocrita</taxon>
        <taxon>Aculeata</taxon>
        <taxon>Apoidea</taxon>
        <taxon>Anthophila</taxon>
        <taxon>Apidae</taxon>
        <taxon>Melipona</taxon>
    </lineage>
</organism>
<feature type="compositionally biased region" description="Basic and acidic residues" evidence="1">
    <location>
        <begin position="89"/>
        <end position="99"/>
    </location>
</feature>
<evidence type="ECO:0000313" key="3">
    <source>
        <dbReference type="Proteomes" id="UP000053105"/>
    </source>
</evidence>